<dbReference type="AlphaFoldDB" id="A0A0K0FAV8"/>
<protein>
    <submittedName>
        <fullName evidence="3">Uncharacterized protein</fullName>
    </submittedName>
</protein>
<proteinExistence type="predicted"/>
<reference evidence="3" key="2">
    <citation type="submission" date="2015-08" db="UniProtKB">
        <authorList>
            <consortium name="WormBaseParasite"/>
        </authorList>
    </citation>
    <scope>IDENTIFICATION</scope>
</reference>
<feature type="compositionally biased region" description="Basic residues" evidence="1">
    <location>
        <begin position="66"/>
        <end position="75"/>
    </location>
</feature>
<organism evidence="2 3">
    <name type="scientific">Strongyloides venezuelensis</name>
    <name type="common">Threadworm</name>
    <dbReference type="NCBI Taxonomy" id="75913"/>
    <lineage>
        <taxon>Eukaryota</taxon>
        <taxon>Metazoa</taxon>
        <taxon>Ecdysozoa</taxon>
        <taxon>Nematoda</taxon>
        <taxon>Chromadorea</taxon>
        <taxon>Rhabditida</taxon>
        <taxon>Tylenchina</taxon>
        <taxon>Panagrolaimomorpha</taxon>
        <taxon>Strongyloidoidea</taxon>
        <taxon>Strongyloididae</taxon>
        <taxon>Strongyloides</taxon>
    </lineage>
</organism>
<evidence type="ECO:0000313" key="3">
    <source>
        <dbReference type="WBParaSite" id="SVE_0596400.1"/>
    </source>
</evidence>
<evidence type="ECO:0000256" key="1">
    <source>
        <dbReference type="SAM" id="MobiDB-lite"/>
    </source>
</evidence>
<name>A0A0K0FAV8_STRVS</name>
<dbReference type="Proteomes" id="UP000035680">
    <property type="component" value="Unassembled WGS sequence"/>
</dbReference>
<keyword evidence="2" id="KW-1185">Reference proteome</keyword>
<sequence length="86" mass="10043">MYSDILKMFFTKKFTLLHSNGAGIAVRENEMIPSIVEKLLKMQENDDKIDQELASLIFKMRYPKTAKKSQIHKNTLKNNRDKAKLN</sequence>
<evidence type="ECO:0000313" key="2">
    <source>
        <dbReference type="Proteomes" id="UP000035680"/>
    </source>
</evidence>
<dbReference type="WBParaSite" id="SVE_0596400.1">
    <property type="protein sequence ID" value="SVE_0596400.1"/>
    <property type="gene ID" value="SVE_0596400"/>
</dbReference>
<feature type="region of interest" description="Disordered" evidence="1">
    <location>
        <begin position="66"/>
        <end position="86"/>
    </location>
</feature>
<accession>A0A0K0FAV8</accession>
<reference evidence="2" key="1">
    <citation type="submission" date="2014-07" db="EMBL/GenBank/DDBJ databases">
        <authorList>
            <person name="Martin A.A"/>
            <person name="De Silva N."/>
        </authorList>
    </citation>
    <scope>NUCLEOTIDE SEQUENCE</scope>
</reference>